<dbReference type="OMA" id="HTINETS"/>
<evidence type="ECO:0000256" key="4">
    <source>
        <dbReference type="ARBA" id="ARBA00022771"/>
    </source>
</evidence>
<comment type="subcellular location">
    <subcellularLocation>
        <location evidence="1">Nucleus</location>
        <location evidence="1">Nucleolus</location>
    </subcellularLocation>
</comment>
<keyword evidence="9" id="KW-0539">Nucleus</keyword>
<reference evidence="12 13" key="1">
    <citation type="journal article" date="2016" name="G3 (Bethesda)">
        <title>First Draft Assembly and Annotation of the Genome of a California Endemic Oak Quercus lobata Nee (Fagaceae).</title>
        <authorList>
            <person name="Sork V.L."/>
            <person name="Fitz-Gibbon S.T."/>
            <person name="Puiu D."/>
            <person name="Crepeau M."/>
            <person name="Gugger P.F."/>
            <person name="Sherman R."/>
            <person name="Stevens K."/>
            <person name="Langley C.H."/>
            <person name="Pellegrini M."/>
            <person name="Salzberg S.L."/>
        </authorList>
    </citation>
    <scope>NUCLEOTIDE SEQUENCE [LARGE SCALE GENOMIC DNA]</scope>
    <source>
        <strain evidence="12 13">cv. SW786</strain>
    </source>
</reference>
<evidence type="ECO:0000256" key="8">
    <source>
        <dbReference type="ARBA" id="ARBA00023163"/>
    </source>
</evidence>
<organism evidence="12 13">
    <name type="scientific">Quercus lobata</name>
    <name type="common">Valley oak</name>
    <dbReference type="NCBI Taxonomy" id="97700"/>
    <lineage>
        <taxon>Eukaryota</taxon>
        <taxon>Viridiplantae</taxon>
        <taxon>Streptophyta</taxon>
        <taxon>Embryophyta</taxon>
        <taxon>Tracheophyta</taxon>
        <taxon>Spermatophyta</taxon>
        <taxon>Magnoliopsida</taxon>
        <taxon>eudicotyledons</taxon>
        <taxon>Gunneridae</taxon>
        <taxon>Pentapetalae</taxon>
        <taxon>rosids</taxon>
        <taxon>fabids</taxon>
        <taxon>Fagales</taxon>
        <taxon>Fagaceae</taxon>
        <taxon>Quercus</taxon>
    </lineage>
</organism>
<dbReference type="GO" id="GO:0008270">
    <property type="term" value="F:zinc ion binding"/>
    <property type="evidence" value="ECO:0007669"/>
    <property type="project" value="UniProtKB-KW"/>
</dbReference>
<keyword evidence="8" id="KW-0804">Transcription</keyword>
<accession>A0A7N2L926</accession>
<sequence>MADPKNLACQTCGFVGLSSDSDGYFYCDRCGAQAEDFIETGVADEDFVDKGFGGSAVYVASLSRRVGGSQANIKPEPLSQPEFATPNSNLFWNSLTQNIDNDATPIKKEEEFYEADVDGPTGPEDFGGSVKVKPTFEDYYNEIRIRYVLGLQYMIQFQCEALVREFKVSPLICGLAGTIWMRFVACSAVFDDDWADQTIQNSEMERTDEPEDHKRRKYREEPHNMYGQRAVMIWYRSLRKRIPLSCSLGVSFLACHVAREAILPTDMVKWSLEGKVPYFAAFVEIEKCIGRPSSACPISSRIMFGPSQALPFQKLESLAAIIAQSIGLDLPPVNFYAIASRYLQKLCLPAEKILPHTCRISEWSMPPGLWLSTNELRLPTRVCVMSILIVAIRILYNIHGFGVWEKSLSSHGDSSSTSNHIGQLDPMCDSEMGDDAGEASDSPCQGADDLGTNYYRHSSQVQKSKLDAAELLRKLEARYKEIANTYEYSKDLPTYLQYCKDVVFAGLEPSFEDHDEEKLIEEFWDFYQNEKDSEPSEDFEGGHRAFNQKRLRDEGLASHISLDNKRTRDEGCVSGPSSDDGTSHADESQPGLGGDKNSESNDQASAETLQSEAIRHLKLDMEENRFYYIPPRVKIKRLDYLHYVRKKDEGAYTYAAHADYYILLRACARVAQLDIRIMHTGVLSLEKRLAWLENRIDHCLHLTPPNVSCQFCSDIAPEHADDDSIGLSNLNI</sequence>
<dbReference type="AlphaFoldDB" id="A0A7N2L926"/>
<keyword evidence="7" id="KW-0238">DNA-binding</keyword>
<keyword evidence="5" id="KW-0862">Zinc</keyword>
<keyword evidence="4" id="KW-0863">Zinc-finger</keyword>
<dbReference type="GO" id="GO:0001164">
    <property type="term" value="F:RNA polymerase I core promoter sequence-specific DNA binding"/>
    <property type="evidence" value="ECO:0007669"/>
    <property type="project" value="InterPro"/>
</dbReference>
<feature type="domain" description="Rrn7/TAF1B N-terminal cyclin" evidence="11">
    <location>
        <begin position="151"/>
        <end position="283"/>
    </location>
</feature>
<keyword evidence="3" id="KW-0479">Metal-binding</keyword>
<dbReference type="Proteomes" id="UP000594261">
    <property type="component" value="Chromosome 3"/>
</dbReference>
<dbReference type="Gramene" id="QL03p063402:mrna">
    <property type="protein sequence ID" value="QL03p063402:mrna"/>
    <property type="gene ID" value="QL03p063402"/>
</dbReference>
<evidence type="ECO:0000256" key="3">
    <source>
        <dbReference type="ARBA" id="ARBA00022723"/>
    </source>
</evidence>
<dbReference type="FunCoup" id="A0A7N2L926">
    <property type="interactions" value="317"/>
</dbReference>
<dbReference type="InParanoid" id="A0A7N2L926"/>
<dbReference type="PANTHER" id="PTHR31576">
    <property type="entry name" value="TATA BOX-BINDING PROTEIN-ASSOCIATED FACTOR RNA POLYMERASE I SUBUNIT B"/>
    <property type="match status" value="1"/>
</dbReference>
<evidence type="ECO:0000256" key="9">
    <source>
        <dbReference type="ARBA" id="ARBA00023242"/>
    </source>
</evidence>
<dbReference type="InterPro" id="IPR033599">
    <property type="entry name" value="TAF1B/Rrn7"/>
</dbReference>
<dbReference type="RefSeq" id="XP_030961342.1">
    <property type="nucleotide sequence ID" value="XM_031105482.1"/>
</dbReference>
<evidence type="ECO:0000256" key="2">
    <source>
        <dbReference type="ARBA" id="ARBA00006899"/>
    </source>
</evidence>
<dbReference type="KEGG" id="qlo:115982772"/>
<proteinExistence type="inferred from homology"/>
<dbReference type="OrthoDB" id="10069252at2759"/>
<evidence type="ECO:0000256" key="1">
    <source>
        <dbReference type="ARBA" id="ARBA00004604"/>
    </source>
</evidence>
<evidence type="ECO:0000313" key="12">
    <source>
        <dbReference type="EnsemblPlants" id="QL03p063402:mrna"/>
    </source>
</evidence>
<dbReference type="GO" id="GO:0070860">
    <property type="term" value="C:RNA polymerase I core factor complex"/>
    <property type="evidence" value="ECO:0007669"/>
    <property type="project" value="InterPro"/>
</dbReference>
<evidence type="ECO:0000256" key="6">
    <source>
        <dbReference type="ARBA" id="ARBA00023015"/>
    </source>
</evidence>
<feature type="region of interest" description="Disordered" evidence="10">
    <location>
        <begin position="566"/>
        <end position="608"/>
    </location>
</feature>
<reference evidence="12" key="2">
    <citation type="submission" date="2021-01" db="UniProtKB">
        <authorList>
            <consortium name="EnsemblPlants"/>
        </authorList>
    </citation>
    <scope>IDENTIFICATION</scope>
</reference>
<evidence type="ECO:0000256" key="7">
    <source>
        <dbReference type="ARBA" id="ARBA00023125"/>
    </source>
</evidence>
<dbReference type="InterPro" id="IPR048540">
    <property type="entry name" value="Rrn7_cyclin_N"/>
</dbReference>
<dbReference type="EnsemblPlants" id="QL03p063402:mrna">
    <property type="protein sequence ID" value="QL03p063402:mrna"/>
    <property type="gene ID" value="QL03p063402"/>
</dbReference>
<dbReference type="GO" id="GO:0042790">
    <property type="term" value="P:nucleolar large rRNA transcription by RNA polymerase I"/>
    <property type="evidence" value="ECO:0007669"/>
    <property type="project" value="TreeGrafter"/>
</dbReference>
<dbReference type="PANTHER" id="PTHR31576:SF2">
    <property type="entry name" value="TATA BOX-BINDING PROTEIN-ASSOCIATED FACTOR RNA POLYMERASE I SUBUNIT B"/>
    <property type="match status" value="1"/>
</dbReference>
<dbReference type="RefSeq" id="XP_030961343.1">
    <property type="nucleotide sequence ID" value="XM_031105483.1"/>
</dbReference>
<gene>
    <name evidence="12" type="primary">LOC115982772</name>
</gene>
<dbReference type="EMBL" id="LRBV02000003">
    <property type="status" value="NOT_ANNOTATED_CDS"/>
    <property type="molecule type" value="Genomic_DNA"/>
</dbReference>
<comment type="similarity">
    <text evidence="2">Belongs to the RRN7/TAF1B family.</text>
</comment>
<keyword evidence="6" id="KW-0805">Transcription regulation</keyword>
<feature type="region of interest" description="Disordered" evidence="10">
    <location>
        <begin position="414"/>
        <end position="444"/>
    </location>
</feature>
<dbReference type="Pfam" id="PF20644">
    <property type="entry name" value="Rrn7_cyclin_N"/>
    <property type="match status" value="1"/>
</dbReference>
<protein>
    <recommendedName>
        <fullName evidence="11">Rrn7/TAF1B N-terminal cyclin domain-containing protein</fullName>
    </recommendedName>
</protein>
<evidence type="ECO:0000259" key="11">
    <source>
        <dbReference type="Pfam" id="PF20644"/>
    </source>
</evidence>
<keyword evidence="13" id="KW-1185">Reference proteome</keyword>
<dbReference type="GeneID" id="115982772"/>
<evidence type="ECO:0000256" key="10">
    <source>
        <dbReference type="SAM" id="MobiDB-lite"/>
    </source>
</evidence>
<name>A0A7N2L926_QUELO</name>
<evidence type="ECO:0000256" key="5">
    <source>
        <dbReference type="ARBA" id="ARBA00022833"/>
    </source>
</evidence>
<evidence type="ECO:0000313" key="13">
    <source>
        <dbReference type="Proteomes" id="UP000594261"/>
    </source>
</evidence>